<dbReference type="PANTHER" id="PTHR47926">
    <property type="entry name" value="PENTATRICOPEPTIDE REPEAT-CONTAINING PROTEIN"/>
    <property type="match status" value="1"/>
</dbReference>
<dbReference type="InterPro" id="IPR011990">
    <property type="entry name" value="TPR-like_helical_dom_sf"/>
</dbReference>
<dbReference type="AlphaFoldDB" id="A0ABD0VC78"/>
<name>A0ABD0VC78_DENTH</name>
<evidence type="ECO:0000256" key="1">
    <source>
        <dbReference type="ARBA" id="ARBA00022737"/>
    </source>
</evidence>
<comment type="caution">
    <text evidence="3">The sequence shown here is derived from an EMBL/GenBank/DDBJ whole genome shotgun (WGS) entry which is preliminary data.</text>
</comment>
<dbReference type="PANTHER" id="PTHR47926:SF448">
    <property type="entry name" value="PENTACOTRIPEPTIDE-REPEAT REGION OF PRORP DOMAIN-CONTAINING PROTEIN"/>
    <property type="match status" value="1"/>
</dbReference>
<dbReference type="InterPro" id="IPR046960">
    <property type="entry name" value="PPR_At4g14850-like_plant"/>
</dbReference>
<dbReference type="NCBIfam" id="TIGR00756">
    <property type="entry name" value="PPR"/>
    <property type="match status" value="5"/>
</dbReference>
<dbReference type="EMBL" id="JANQDX010000006">
    <property type="protein sequence ID" value="KAL0922208.1"/>
    <property type="molecule type" value="Genomic_DNA"/>
</dbReference>
<dbReference type="Pfam" id="PF13041">
    <property type="entry name" value="PPR_2"/>
    <property type="match status" value="1"/>
</dbReference>
<gene>
    <name evidence="3" type="ORF">M5K25_006178</name>
</gene>
<dbReference type="InterPro" id="IPR046848">
    <property type="entry name" value="E_motif"/>
</dbReference>
<dbReference type="Pfam" id="PF20431">
    <property type="entry name" value="E_motif"/>
    <property type="match status" value="1"/>
</dbReference>
<evidence type="ECO:0000256" key="2">
    <source>
        <dbReference type="PROSITE-ProRule" id="PRU00708"/>
    </source>
</evidence>
<dbReference type="InterPro" id="IPR002885">
    <property type="entry name" value="PPR_rpt"/>
</dbReference>
<reference evidence="3 4" key="1">
    <citation type="journal article" date="2024" name="Plant Biotechnol. J.">
        <title>Dendrobium thyrsiflorum genome and its molecular insights into genes involved in important horticultural traits.</title>
        <authorList>
            <person name="Chen B."/>
            <person name="Wang J.Y."/>
            <person name="Zheng P.J."/>
            <person name="Li K.L."/>
            <person name="Liang Y.M."/>
            <person name="Chen X.F."/>
            <person name="Zhang C."/>
            <person name="Zhao X."/>
            <person name="He X."/>
            <person name="Zhang G.Q."/>
            <person name="Liu Z.J."/>
            <person name="Xu Q."/>
        </authorList>
    </citation>
    <scope>NUCLEOTIDE SEQUENCE [LARGE SCALE GENOMIC DNA]</scope>
    <source>
        <strain evidence="3">GZMU011</strain>
    </source>
</reference>
<dbReference type="Pfam" id="PF01535">
    <property type="entry name" value="PPR"/>
    <property type="match status" value="6"/>
</dbReference>
<feature type="repeat" description="PPR" evidence="2">
    <location>
        <begin position="39"/>
        <end position="73"/>
    </location>
</feature>
<dbReference type="Gene3D" id="1.25.40.10">
    <property type="entry name" value="Tetratricopeptide repeat domain"/>
    <property type="match status" value="4"/>
</dbReference>
<proteinExistence type="predicted"/>
<feature type="repeat" description="PPR" evidence="2">
    <location>
        <begin position="343"/>
        <end position="377"/>
    </location>
</feature>
<evidence type="ECO:0000313" key="3">
    <source>
        <dbReference type="EMBL" id="KAL0922208.1"/>
    </source>
</evidence>
<keyword evidence="4" id="KW-1185">Reference proteome</keyword>
<evidence type="ECO:0008006" key="5">
    <source>
        <dbReference type="Google" id="ProtNLM"/>
    </source>
</evidence>
<dbReference type="PROSITE" id="PS51375">
    <property type="entry name" value="PPR"/>
    <property type="match status" value="3"/>
</dbReference>
<sequence length="561" mass="61532">MTKLPMSSLAAATNLIKSYCDSGRLSDARRVFDELPERDVVVWTAMICGYASNARPEDAWGTFRAMATAGVDANAFTLSSVLTACRVMEFAGFTASVHAIAVRRGIIGQMHVDNALVDAYSAFPCGIHDALKVFDGISQRSPVSWTTIIAAYVRHGNGGAAVQMCRQMFKQEGVELNPFTLSITVRASAAVESLIFGRQIHAATVKIGHNSNLHISNAITDMYSRCMSFSEARQYFSEMPQKDLITWNTMIAGLDRAGSLDSCRLLLNMFSQSVHPNLFTFTSIISSCAKLSKLSFGQQIHCVVVHRGFGENQQIANALVDMYAKCGSIADSQKVFNKMCHRDLVSWTSMIIGYGVHGYGKEAVELFNEMVSYGIRPDSILFMGVINACSHAGMVEEGLKLFNLMESLYGVQPDREVYGCMIDLLGRSGRLGEASELIEKMPFEPDESLWGALLGACKMHSNAKLGRLAAQKILNLKPKGAKTYVILSNIYAAASEWASFAEIRKLMRGVGGKKEVGMSWIEVREEVYSFVASDESNPCVSLASEVLEMLICHMDREVFGS</sequence>
<feature type="repeat" description="PPR" evidence="2">
    <location>
        <begin position="8"/>
        <end position="38"/>
    </location>
</feature>
<evidence type="ECO:0000313" key="4">
    <source>
        <dbReference type="Proteomes" id="UP001552299"/>
    </source>
</evidence>
<protein>
    <recommendedName>
        <fullName evidence="5">Pentatricopeptide repeat-containing protein</fullName>
    </recommendedName>
</protein>
<keyword evidence="1" id="KW-0677">Repeat</keyword>
<dbReference type="FunFam" id="1.25.40.10:FF:000090">
    <property type="entry name" value="Pentatricopeptide repeat-containing protein, chloroplastic"/>
    <property type="match status" value="1"/>
</dbReference>
<accession>A0ABD0VC78</accession>
<dbReference type="Proteomes" id="UP001552299">
    <property type="component" value="Unassembled WGS sequence"/>
</dbReference>
<organism evidence="3 4">
    <name type="scientific">Dendrobium thyrsiflorum</name>
    <name type="common">Pinecone-like raceme dendrobium</name>
    <name type="synonym">Orchid</name>
    <dbReference type="NCBI Taxonomy" id="117978"/>
    <lineage>
        <taxon>Eukaryota</taxon>
        <taxon>Viridiplantae</taxon>
        <taxon>Streptophyta</taxon>
        <taxon>Embryophyta</taxon>
        <taxon>Tracheophyta</taxon>
        <taxon>Spermatophyta</taxon>
        <taxon>Magnoliopsida</taxon>
        <taxon>Liliopsida</taxon>
        <taxon>Asparagales</taxon>
        <taxon>Orchidaceae</taxon>
        <taxon>Epidendroideae</taxon>
        <taxon>Malaxideae</taxon>
        <taxon>Dendrobiinae</taxon>
        <taxon>Dendrobium</taxon>
    </lineage>
</organism>